<dbReference type="InterPro" id="IPR050281">
    <property type="entry name" value="Flavin_monoamine_oxidase"/>
</dbReference>
<proteinExistence type="predicted"/>
<comment type="caution">
    <text evidence="2">The sequence shown here is derived from an EMBL/GenBank/DDBJ whole genome shotgun (WGS) entry which is preliminary data.</text>
</comment>
<dbReference type="Gene3D" id="3.50.50.60">
    <property type="entry name" value="FAD/NAD(P)-binding domain"/>
    <property type="match status" value="1"/>
</dbReference>
<dbReference type="PRINTS" id="PR00419">
    <property type="entry name" value="ADXRDTASE"/>
</dbReference>
<dbReference type="EMBL" id="SJKC01000003">
    <property type="protein sequence ID" value="TCC36441.1"/>
    <property type="molecule type" value="Genomic_DNA"/>
</dbReference>
<dbReference type="SUPFAM" id="SSF51905">
    <property type="entry name" value="FAD/NAD(P)-binding domain"/>
    <property type="match status" value="1"/>
</dbReference>
<feature type="domain" description="Amine oxidase" evidence="1">
    <location>
        <begin position="167"/>
        <end position="396"/>
    </location>
</feature>
<dbReference type="GO" id="GO:0016491">
    <property type="term" value="F:oxidoreductase activity"/>
    <property type="evidence" value="ECO:0007669"/>
    <property type="project" value="InterPro"/>
</dbReference>
<evidence type="ECO:0000259" key="1">
    <source>
        <dbReference type="Pfam" id="PF01593"/>
    </source>
</evidence>
<dbReference type="Pfam" id="PF01593">
    <property type="entry name" value="Amino_oxidase"/>
    <property type="match status" value="2"/>
</dbReference>
<dbReference type="PANTHER" id="PTHR10742:SF410">
    <property type="entry name" value="LYSINE-SPECIFIC HISTONE DEMETHYLASE 2"/>
    <property type="match status" value="1"/>
</dbReference>
<evidence type="ECO:0000313" key="2">
    <source>
        <dbReference type="EMBL" id="TCC36441.1"/>
    </source>
</evidence>
<gene>
    <name evidence="2" type="ORF">E0H92_27810</name>
</gene>
<reference evidence="2 3" key="1">
    <citation type="submission" date="2019-02" db="EMBL/GenBank/DDBJ databases">
        <title>Kribbella capetownensis sp. nov. and Kribbella speibonae sp. nov., isolated from soil.</title>
        <authorList>
            <person name="Curtis S.M."/>
            <person name="Norton I."/>
            <person name="Everest G.J."/>
            <person name="Meyers P.R."/>
        </authorList>
    </citation>
    <scope>NUCLEOTIDE SEQUENCE [LARGE SCALE GENOMIC DNA]</scope>
    <source>
        <strain evidence="2 3">YM55</strain>
    </source>
</reference>
<name>A0A4R0IRM1_9ACTN</name>
<dbReference type="AlphaFoldDB" id="A0A4R0IRM1"/>
<evidence type="ECO:0000313" key="3">
    <source>
        <dbReference type="Proteomes" id="UP000294225"/>
    </source>
</evidence>
<dbReference type="PANTHER" id="PTHR10742">
    <property type="entry name" value="FLAVIN MONOAMINE OXIDASE"/>
    <property type="match status" value="1"/>
</dbReference>
<organism evidence="2 3">
    <name type="scientific">Kribbella speibonae</name>
    <dbReference type="NCBI Taxonomy" id="1572660"/>
    <lineage>
        <taxon>Bacteria</taxon>
        <taxon>Bacillati</taxon>
        <taxon>Actinomycetota</taxon>
        <taxon>Actinomycetes</taxon>
        <taxon>Propionibacteriales</taxon>
        <taxon>Kribbellaceae</taxon>
        <taxon>Kribbella</taxon>
    </lineage>
</organism>
<feature type="domain" description="Amine oxidase" evidence="1">
    <location>
        <begin position="10"/>
        <end position="125"/>
    </location>
</feature>
<sequence length="410" mass="43581">MRIAVIGAGLAGLAAADELHRAGADVEVFEASERVGGRVWSVPFGELGTVERGAEFVFPGYDEQRRLIDRFSLELRRKGMPYGVREPRGGEPTSSEEMKAAVERLETDLTDMGVTDDCTVSEALRIAGVPSAVAEALKARVEISCGHIADDLSVSELTSAGFDDSDSHTIVGGNMRLAECLAASLERPVNLNVPVTRVSQTGTGVVVGTASGEISADAAVVAVPARLIDDITFEPALPAAKQTKSLLYAHGVKLFVRLVEPVPPSATLSVPGRYWCYTELDRDGAPRHMLSALANTDSGLAGLDIDNGPELWLDALEQLRPDLRLDRSAVMLCTWHDQPWIRAVQVARSVARPVDDEAVARPVGRLSFAGEHTAGEGWHGSMEGAIRSGQRAASEALAAARGQCASTAPR</sequence>
<dbReference type="RefSeq" id="WP_131498266.1">
    <property type="nucleotide sequence ID" value="NZ_SJKC01000003.1"/>
</dbReference>
<dbReference type="InterPro" id="IPR036188">
    <property type="entry name" value="FAD/NAD-bd_sf"/>
</dbReference>
<protein>
    <submittedName>
        <fullName evidence="2">FAD-binding protein</fullName>
    </submittedName>
</protein>
<dbReference type="Proteomes" id="UP000294225">
    <property type="component" value="Unassembled WGS sequence"/>
</dbReference>
<accession>A0A4R0IRM1</accession>
<dbReference type="InterPro" id="IPR002937">
    <property type="entry name" value="Amino_oxidase"/>
</dbReference>